<accession>A6NTU9</accession>
<name>A6NTU9_9FIRM</name>
<reference evidence="1 2" key="2">
    <citation type="submission" date="2007-06" db="EMBL/GenBank/DDBJ databases">
        <title>Draft genome sequence of Pseudoflavonifractor capillosus ATCC 29799.</title>
        <authorList>
            <person name="Sudarsanam P."/>
            <person name="Ley R."/>
            <person name="Guruge J."/>
            <person name="Turnbaugh P.J."/>
            <person name="Mahowald M."/>
            <person name="Liep D."/>
            <person name="Gordon J."/>
        </authorList>
    </citation>
    <scope>NUCLEOTIDE SEQUENCE [LARGE SCALE GENOMIC DNA]</scope>
    <source>
        <strain evidence="1 2">ATCC 29799</strain>
    </source>
</reference>
<sequence>MAYFKPVEMYYICALYFQQQTMHKPHIFCTNCISVPEHYQVQHSVINFP</sequence>
<keyword evidence="2" id="KW-1185">Reference proteome</keyword>
<evidence type="ECO:0000313" key="1">
    <source>
        <dbReference type="EMBL" id="EDN00862.1"/>
    </source>
</evidence>
<dbReference type="Proteomes" id="UP000003639">
    <property type="component" value="Unassembled WGS sequence"/>
</dbReference>
<protein>
    <submittedName>
        <fullName evidence="1">Uncharacterized protein</fullName>
    </submittedName>
</protein>
<comment type="caution">
    <text evidence="1">The sequence shown here is derived from an EMBL/GenBank/DDBJ whole genome shotgun (WGS) entry which is preliminary data.</text>
</comment>
<dbReference type="AlphaFoldDB" id="A6NTU9"/>
<organism evidence="1 2">
    <name type="scientific">Pseudoflavonifractor capillosus ATCC 29799</name>
    <dbReference type="NCBI Taxonomy" id="411467"/>
    <lineage>
        <taxon>Bacteria</taxon>
        <taxon>Bacillati</taxon>
        <taxon>Bacillota</taxon>
        <taxon>Clostridia</taxon>
        <taxon>Eubacteriales</taxon>
        <taxon>Oscillospiraceae</taxon>
        <taxon>Pseudoflavonifractor</taxon>
    </lineage>
</organism>
<dbReference type="EMBL" id="AAXG02000010">
    <property type="protein sequence ID" value="EDN00862.1"/>
    <property type="molecule type" value="Genomic_DNA"/>
</dbReference>
<proteinExistence type="predicted"/>
<reference evidence="1 2" key="1">
    <citation type="submission" date="2007-04" db="EMBL/GenBank/DDBJ databases">
        <authorList>
            <person name="Fulton L."/>
            <person name="Clifton S."/>
            <person name="Fulton B."/>
            <person name="Xu J."/>
            <person name="Minx P."/>
            <person name="Pepin K.H."/>
            <person name="Johnson M."/>
            <person name="Thiruvilangam P."/>
            <person name="Bhonagiri V."/>
            <person name="Nash W.E."/>
            <person name="Mardis E.R."/>
            <person name="Wilson R.K."/>
        </authorList>
    </citation>
    <scope>NUCLEOTIDE SEQUENCE [LARGE SCALE GENOMIC DNA]</scope>
    <source>
        <strain evidence="1 2">ATCC 29799</strain>
    </source>
</reference>
<evidence type="ECO:0000313" key="2">
    <source>
        <dbReference type="Proteomes" id="UP000003639"/>
    </source>
</evidence>
<gene>
    <name evidence="1" type="ORF">BACCAP_01628</name>
</gene>